<dbReference type="AlphaFoldDB" id="A0A4C1U2M0"/>
<name>A0A4C1U2M0_EUMVA</name>
<accession>A0A4C1U2M0</accession>
<proteinExistence type="predicted"/>
<protein>
    <submittedName>
        <fullName evidence="2">Uncharacterized protein</fullName>
    </submittedName>
</protein>
<dbReference type="Proteomes" id="UP000299102">
    <property type="component" value="Unassembled WGS sequence"/>
</dbReference>
<comment type="caution">
    <text evidence="2">The sequence shown here is derived from an EMBL/GenBank/DDBJ whole genome shotgun (WGS) entry which is preliminary data.</text>
</comment>
<keyword evidence="3" id="KW-1185">Reference proteome</keyword>
<dbReference type="EMBL" id="BGZK01000118">
    <property type="protein sequence ID" value="GBP20387.1"/>
    <property type="molecule type" value="Genomic_DNA"/>
</dbReference>
<sequence>MACSAHISTVLVRLYHRAPIQKQKGTSPSVKNSAKSMSDHAHYRVPKPLLQRNALESDSLEAAICVGRQKRSSIVGPETLFAIPAKWSGLCRHAPTAAPSNEAGPRSRLWLLFAQRPITSHRYGAILQADG</sequence>
<evidence type="ECO:0000256" key="1">
    <source>
        <dbReference type="SAM" id="MobiDB-lite"/>
    </source>
</evidence>
<evidence type="ECO:0000313" key="2">
    <source>
        <dbReference type="EMBL" id="GBP20387.1"/>
    </source>
</evidence>
<gene>
    <name evidence="2" type="ORF">EVAR_14636_1</name>
</gene>
<feature type="compositionally biased region" description="Polar residues" evidence="1">
    <location>
        <begin position="23"/>
        <end position="36"/>
    </location>
</feature>
<evidence type="ECO:0000313" key="3">
    <source>
        <dbReference type="Proteomes" id="UP000299102"/>
    </source>
</evidence>
<organism evidence="2 3">
    <name type="scientific">Eumeta variegata</name>
    <name type="common">Bagworm moth</name>
    <name type="synonym">Eumeta japonica</name>
    <dbReference type="NCBI Taxonomy" id="151549"/>
    <lineage>
        <taxon>Eukaryota</taxon>
        <taxon>Metazoa</taxon>
        <taxon>Ecdysozoa</taxon>
        <taxon>Arthropoda</taxon>
        <taxon>Hexapoda</taxon>
        <taxon>Insecta</taxon>
        <taxon>Pterygota</taxon>
        <taxon>Neoptera</taxon>
        <taxon>Endopterygota</taxon>
        <taxon>Lepidoptera</taxon>
        <taxon>Glossata</taxon>
        <taxon>Ditrysia</taxon>
        <taxon>Tineoidea</taxon>
        <taxon>Psychidae</taxon>
        <taxon>Oiketicinae</taxon>
        <taxon>Eumeta</taxon>
    </lineage>
</organism>
<feature type="region of interest" description="Disordered" evidence="1">
    <location>
        <begin position="22"/>
        <end position="43"/>
    </location>
</feature>
<reference evidence="2 3" key="1">
    <citation type="journal article" date="2019" name="Commun. Biol.">
        <title>The bagworm genome reveals a unique fibroin gene that provides high tensile strength.</title>
        <authorList>
            <person name="Kono N."/>
            <person name="Nakamura H."/>
            <person name="Ohtoshi R."/>
            <person name="Tomita M."/>
            <person name="Numata K."/>
            <person name="Arakawa K."/>
        </authorList>
    </citation>
    <scope>NUCLEOTIDE SEQUENCE [LARGE SCALE GENOMIC DNA]</scope>
</reference>